<feature type="compositionally biased region" description="Polar residues" evidence="1">
    <location>
        <begin position="306"/>
        <end position="319"/>
    </location>
</feature>
<dbReference type="KEGG" id="ncc:104942137"/>
<gene>
    <name evidence="4" type="primary">LOC104942137</name>
</gene>
<feature type="region of interest" description="Disordered" evidence="1">
    <location>
        <begin position="292"/>
        <end position="328"/>
    </location>
</feature>
<dbReference type="PANTHER" id="PTHR47014">
    <property type="entry name" value="PLECKSTRIN HOMOLOGY DOMAIN-CONTAINING FAMILY S MEMBER 1"/>
    <property type="match status" value="1"/>
</dbReference>
<dbReference type="RefSeq" id="XP_010765637.1">
    <property type="nucleotide sequence ID" value="XM_010767335.1"/>
</dbReference>
<feature type="region of interest" description="Disordered" evidence="1">
    <location>
        <begin position="184"/>
        <end position="228"/>
    </location>
</feature>
<feature type="domain" description="PH" evidence="2">
    <location>
        <begin position="28"/>
        <end position="147"/>
    </location>
</feature>
<dbReference type="SUPFAM" id="SSF50729">
    <property type="entry name" value="PH domain-like"/>
    <property type="match status" value="1"/>
</dbReference>
<evidence type="ECO:0000313" key="4">
    <source>
        <dbReference type="RefSeq" id="XP_010765637.1"/>
    </source>
</evidence>
<name>A0A6I9MME5_9TELE</name>
<dbReference type="Gene3D" id="2.30.29.30">
    <property type="entry name" value="Pleckstrin-homology domain (PH domain)/Phosphotyrosine-binding domain (PTB)"/>
    <property type="match status" value="1"/>
</dbReference>
<evidence type="ECO:0000259" key="2">
    <source>
        <dbReference type="PROSITE" id="PS50003"/>
    </source>
</evidence>
<dbReference type="InterPro" id="IPR001849">
    <property type="entry name" value="PH_domain"/>
</dbReference>
<dbReference type="PANTHER" id="PTHR47014:SF1">
    <property type="entry name" value="PLECKSTRIN HOMOLOGY DOMAIN-CONTAINING FAMILY S MEMBER 1"/>
    <property type="match status" value="1"/>
</dbReference>
<dbReference type="GeneID" id="104942137"/>
<dbReference type="SMART" id="SM00233">
    <property type="entry name" value="PH"/>
    <property type="match status" value="1"/>
</dbReference>
<dbReference type="Proteomes" id="UP000504611">
    <property type="component" value="Unplaced"/>
</dbReference>
<reference evidence="4" key="1">
    <citation type="submission" date="2025-08" db="UniProtKB">
        <authorList>
            <consortium name="RefSeq"/>
        </authorList>
    </citation>
    <scope>IDENTIFICATION</scope>
    <source>
        <tissue evidence="4">Muscle</tissue>
    </source>
</reference>
<organism evidence="3 4">
    <name type="scientific">Notothenia coriiceps</name>
    <name type="common">black rockcod</name>
    <dbReference type="NCBI Taxonomy" id="8208"/>
    <lineage>
        <taxon>Eukaryota</taxon>
        <taxon>Metazoa</taxon>
        <taxon>Chordata</taxon>
        <taxon>Craniata</taxon>
        <taxon>Vertebrata</taxon>
        <taxon>Euteleostomi</taxon>
        <taxon>Actinopterygii</taxon>
        <taxon>Neopterygii</taxon>
        <taxon>Teleostei</taxon>
        <taxon>Neoteleostei</taxon>
        <taxon>Acanthomorphata</taxon>
        <taxon>Eupercaria</taxon>
        <taxon>Perciformes</taxon>
        <taxon>Notothenioidei</taxon>
        <taxon>Nototheniidae</taxon>
        <taxon>Notothenia</taxon>
    </lineage>
</organism>
<sequence>MLKSQKSPGGKMQCNVNTVFYKPVEKIAEVRSGYLYKSPPQKLLKTEKSWKKRYFVLFKISEQEYLLKYFRSPDDRDSPLGGIDLSQISLLSVSPQNHQRWAWVQKSFKCAPSCVLFIRAAGREYFLVGETSEEVDGWFSDLFEALKNRPHKCQNSEELSNVNQTIEVISKPFMRQKGSATVPEQSMQKIRSLSDPPSYALDNGTAESETEENIRRPTSEPNPIYDNPRAYLAPSAAYYGTTRRKSVDSVYVLMAELRQAQVAADGEVEQVTGGTLMRSVTQVFDKLKTRISPLQTDSKDRGKNTRPLSDLSTSSSDNGAISPDDMLDAPIVPTLKKRSSSERLTYFLLDNRSFDTIPPEERDLEIKQGDLKKHLTLTDVDGKPSVSAWTGQPQTVCLFHKGDEILAINDLHCATVDEFNMFLSKSLKNEVKVTILRRPGCPPLHSPNGHCID</sequence>
<evidence type="ECO:0000256" key="1">
    <source>
        <dbReference type="SAM" id="MobiDB-lite"/>
    </source>
</evidence>
<dbReference type="InterPro" id="IPR011993">
    <property type="entry name" value="PH-like_dom_sf"/>
</dbReference>
<evidence type="ECO:0000313" key="3">
    <source>
        <dbReference type="Proteomes" id="UP000504611"/>
    </source>
</evidence>
<dbReference type="PROSITE" id="PS50003">
    <property type="entry name" value="PH_DOMAIN"/>
    <property type="match status" value="1"/>
</dbReference>
<dbReference type="Pfam" id="PF00169">
    <property type="entry name" value="PH"/>
    <property type="match status" value="1"/>
</dbReference>
<keyword evidence="3" id="KW-1185">Reference proteome</keyword>
<accession>A0A6I9MME5</accession>
<dbReference type="OrthoDB" id="9900190at2759"/>
<protein>
    <submittedName>
        <fullName evidence="4">Pleckstrin homology domain-containing family S member 1 isoform X1</fullName>
    </submittedName>
</protein>
<dbReference type="InterPro" id="IPR042986">
    <property type="entry name" value="PLEKHS1"/>
</dbReference>
<proteinExistence type="predicted"/>
<dbReference type="AlphaFoldDB" id="A0A6I9MME5"/>